<feature type="region of interest" description="Disordered" evidence="1">
    <location>
        <begin position="206"/>
        <end position="237"/>
    </location>
</feature>
<evidence type="ECO:0000256" key="1">
    <source>
        <dbReference type="SAM" id="MobiDB-lite"/>
    </source>
</evidence>
<reference evidence="3" key="1">
    <citation type="submission" date="2023-06" db="EMBL/GenBank/DDBJ databases">
        <title>Genome-scale phylogeny and comparative genomics of the fungal order Sordariales.</title>
        <authorList>
            <consortium name="Lawrence Berkeley National Laboratory"/>
            <person name="Hensen N."/>
            <person name="Bonometti L."/>
            <person name="Westerberg I."/>
            <person name="Brannstrom I.O."/>
            <person name="Guillou S."/>
            <person name="Cros-Aarteil S."/>
            <person name="Calhoun S."/>
            <person name="Haridas S."/>
            <person name="Kuo A."/>
            <person name="Mondo S."/>
            <person name="Pangilinan J."/>
            <person name="Riley R."/>
            <person name="LaButti K."/>
            <person name="Andreopoulos B."/>
            <person name="Lipzen A."/>
            <person name="Chen C."/>
            <person name="Yanf M."/>
            <person name="Daum C."/>
            <person name="Ng V."/>
            <person name="Clum A."/>
            <person name="Steindorff A."/>
            <person name="Ohm R."/>
            <person name="Martin F."/>
            <person name="Silar P."/>
            <person name="Natvig D."/>
            <person name="Lalanne C."/>
            <person name="Gautier V."/>
            <person name="Ament-velasquez S.L."/>
            <person name="Kruys A."/>
            <person name="Hutchinson M.I."/>
            <person name="Powell A.J."/>
            <person name="Barry K."/>
            <person name="Miller A.N."/>
            <person name="Grigoriev I.V."/>
            <person name="Debuchy R."/>
            <person name="Gladieux P."/>
            <person name="Thoren M.H."/>
            <person name="Johannesson H."/>
        </authorList>
    </citation>
    <scope>NUCLEOTIDE SEQUENCE</scope>
    <source>
        <strain evidence="3">SMH3187-1</strain>
    </source>
</reference>
<dbReference type="EMBL" id="JAUKUD010000001">
    <property type="protein sequence ID" value="KAK0753267.1"/>
    <property type="molecule type" value="Genomic_DNA"/>
</dbReference>
<keyword evidence="2" id="KW-0732">Signal</keyword>
<accession>A0AA40F8N6</accession>
<feature type="signal peptide" evidence="2">
    <location>
        <begin position="1"/>
        <end position="20"/>
    </location>
</feature>
<name>A0AA40F8N6_9PEZI</name>
<dbReference type="Proteomes" id="UP001172155">
    <property type="component" value="Unassembled WGS sequence"/>
</dbReference>
<comment type="caution">
    <text evidence="3">The sequence shown here is derived from an EMBL/GenBank/DDBJ whole genome shotgun (WGS) entry which is preliminary data.</text>
</comment>
<dbReference type="AlphaFoldDB" id="A0AA40F8N6"/>
<evidence type="ECO:0000313" key="4">
    <source>
        <dbReference type="Proteomes" id="UP001172155"/>
    </source>
</evidence>
<feature type="compositionally biased region" description="Basic and acidic residues" evidence="1">
    <location>
        <begin position="227"/>
        <end position="237"/>
    </location>
</feature>
<evidence type="ECO:0000313" key="3">
    <source>
        <dbReference type="EMBL" id="KAK0753267.1"/>
    </source>
</evidence>
<protein>
    <submittedName>
        <fullName evidence="3">Uncharacterized protein</fullName>
    </submittedName>
</protein>
<feature type="chain" id="PRO_5041270570" evidence="2">
    <location>
        <begin position="21"/>
        <end position="237"/>
    </location>
</feature>
<sequence>MHLAQDILYAAWLFFSHLLAQKASNGGSKQHPPAQPLLPLHPTSSSTRGASTPTRKRGEENWRGASLTPRHKKRFTPHLSSQPFFLQGWQMRTGGHSWVACAKPCSFGQGGPAGGVRGVKRVPARPAPLGGGAASDLTGPPTTGRIPFLPARPYCGYRGSSLPIPATPPPPPEARVSSEAGNAARLTREHVDLDLWAAACWLGGRSAGRSATGPEAGGGRSSPALRPDGRDGTGKGR</sequence>
<gene>
    <name evidence="3" type="ORF">B0T18DRAFT_10321</name>
</gene>
<proteinExistence type="predicted"/>
<evidence type="ECO:0000256" key="2">
    <source>
        <dbReference type="SAM" id="SignalP"/>
    </source>
</evidence>
<feature type="region of interest" description="Disordered" evidence="1">
    <location>
        <begin position="24"/>
        <end position="74"/>
    </location>
</feature>
<keyword evidence="4" id="KW-1185">Reference proteome</keyword>
<organism evidence="3 4">
    <name type="scientific">Schizothecium vesticola</name>
    <dbReference type="NCBI Taxonomy" id="314040"/>
    <lineage>
        <taxon>Eukaryota</taxon>
        <taxon>Fungi</taxon>
        <taxon>Dikarya</taxon>
        <taxon>Ascomycota</taxon>
        <taxon>Pezizomycotina</taxon>
        <taxon>Sordariomycetes</taxon>
        <taxon>Sordariomycetidae</taxon>
        <taxon>Sordariales</taxon>
        <taxon>Schizotheciaceae</taxon>
        <taxon>Schizothecium</taxon>
    </lineage>
</organism>
<feature type="compositionally biased region" description="Polar residues" evidence="1">
    <location>
        <begin position="43"/>
        <end position="53"/>
    </location>
</feature>